<keyword evidence="1" id="KW-1133">Transmembrane helix</keyword>
<dbReference type="PANTHER" id="PTHR40465">
    <property type="entry name" value="CHROMOSOME 1, WHOLE GENOME SHOTGUN SEQUENCE"/>
    <property type="match status" value="1"/>
</dbReference>
<organism evidence="2 3">
    <name type="scientific">Athelia psychrophila</name>
    <dbReference type="NCBI Taxonomy" id="1759441"/>
    <lineage>
        <taxon>Eukaryota</taxon>
        <taxon>Fungi</taxon>
        <taxon>Dikarya</taxon>
        <taxon>Basidiomycota</taxon>
        <taxon>Agaricomycotina</taxon>
        <taxon>Agaricomycetes</taxon>
        <taxon>Agaricomycetidae</taxon>
        <taxon>Atheliales</taxon>
        <taxon>Atheliaceae</taxon>
        <taxon>Athelia</taxon>
    </lineage>
</organism>
<reference evidence="2 3" key="1">
    <citation type="journal article" date="2016" name="Mol. Biol. Evol.">
        <title>Comparative Genomics of Early-Diverging Mushroom-Forming Fungi Provides Insights into the Origins of Lignocellulose Decay Capabilities.</title>
        <authorList>
            <person name="Nagy L.G."/>
            <person name="Riley R."/>
            <person name="Tritt A."/>
            <person name="Adam C."/>
            <person name="Daum C."/>
            <person name="Floudas D."/>
            <person name="Sun H."/>
            <person name="Yadav J.S."/>
            <person name="Pangilinan J."/>
            <person name="Larsson K.H."/>
            <person name="Matsuura K."/>
            <person name="Barry K."/>
            <person name="Labutti K."/>
            <person name="Kuo R."/>
            <person name="Ohm R.A."/>
            <person name="Bhattacharya S.S."/>
            <person name="Shirouzu T."/>
            <person name="Yoshinaga Y."/>
            <person name="Martin F.M."/>
            <person name="Grigoriev I.V."/>
            <person name="Hibbett D.S."/>
        </authorList>
    </citation>
    <scope>NUCLEOTIDE SEQUENCE [LARGE SCALE GENOMIC DNA]</scope>
    <source>
        <strain evidence="2 3">CBS 109695</strain>
    </source>
</reference>
<protein>
    <submittedName>
        <fullName evidence="2">Uncharacterized protein</fullName>
    </submittedName>
</protein>
<dbReference type="Proteomes" id="UP000076532">
    <property type="component" value="Unassembled WGS sequence"/>
</dbReference>
<gene>
    <name evidence="2" type="ORF">FIBSPDRAFT_890972</name>
</gene>
<proteinExistence type="predicted"/>
<feature type="transmembrane region" description="Helical" evidence="1">
    <location>
        <begin position="12"/>
        <end position="34"/>
    </location>
</feature>
<feature type="transmembrane region" description="Helical" evidence="1">
    <location>
        <begin position="83"/>
        <end position="100"/>
    </location>
</feature>
<evidence type="ECO:0000313" key="3">
    <source>
        <dbReference type="Proteomes" id="UP000076532"/>
    </source>
</evidence>
<feature type="transmembrane region" description="Helical" evidence="1">
    <location>
        <begin position="149"/>
        <end position="172"/>
    </location>
</feature>
<dbReference type="EMBL" id="KV417545">
    <property type="protein sequence ID" value="KZP21748.1"/>
    <property type="molecule type" value="Genomic_DNA"/>
</dbReference>
<keyword evidence="3" id="KW-1185">Reference proteome</keyword>
<feature type="transmembrane region" description="Helical" evidence="1">
    <location>
        <begin position="46"/>
        <end position="71"/>
    </location>
</feature>
<dbReference type="AlphaFoldDB" id="A0A166KBY8"/>
<keyword evidence="1" id="KW-0472">Membrane</keyword>
<dbReference type="OrthoDB" id="2535105at2759"/>
<accession>A0A166KBY8</accession>
<dbReference type="PANTHER" id="PTHR40465:SF1">
    <property type="entry name" value="DUF6534 DOMAIN-CONTAINING PROTEIN"/>
    <property type="match status" value="1"/>
</dbReference>
<name>A0A166KBY8_9AGAM</name>
<evidence type="ECO:0000256" key="1">
    <source>
        <dbReference type="SAM" id="Phobius"/>
    </source>
</evidence>
<sequence length="180" mass="20533">MSYELYELQGTLLIGLTIGASLYGALCCQTLAYLRRFTADAAYIRLTVLAIWVLESVHTALVAHSVYYYVILHRGNFSSQIKPVWSVLIQMLPASMAMGFTQFMDHTDMDSWCCYTLMLLLLMLDATRLCNCFRDAQWVDIKLNKLWLTVVSLVLLSVNTLLATGMLLYILLRTRMGIRK</sequence>
<keyword evidence="1" id="KW-0812">Transmembrane</keyword>
<evidence type="ECO:0000313" key="2">
    <source>
        <dbReference type="EMBL" id="KZP21748.1"/>
    </source>
</evidence>